<accession>A0ABN2M974</accession>
<gene>
    <name evidence="1" type="ORF">GCM10009682_38050</name>
</gene>
<proteinExistence type="predicted"/>
<name>A0ABN2M974_9ACTN</name>
<sequence length="72" mass="7694">MLVDVSAHRDRLLAVRAGALGWDDVAAWAAELRADLDAAARATALPAEPDRAAVADFLVRTRRAGAADDLRR</sequence>
<dbReference type="EMBL" id="BAAALT010000122">
    <property type="protein sequence ID" value="GAA1813262.1"/>
    <property type="molecule type" value="Genomic_DNA"/>
</dbReference>
<reference evidence="1 2" key="1">
    <citation type="journal article" date="2019" name="Int. J. Syst. Evol. Microbiol.">
        <title>The Global Catalogue of Microorganisms (GCM) 10K type strain sequencing project: providing services to taxonomists for standard genome sequencing and annotation.</title>
        <authorList>
            <consortium name="The Broad Institute Genomics Platform"/>
            <consortium name="The Broad Institute Genome Sequencing Center for Infectious Disease"/>
            <person name="Wu L."/>
            <person name="Ma J."/>
        </authorList>
    </citation>
    <scope>NUCLEOTIDE SEQUENCE [LARGE SCALE GENOMIC DNA]</scope>
    <source>
        <strain evidence="1 2">JCM 13250</strain>
    </source>
</reference>
<dbReference type="Proteomes" id="UP001500218">
    <property type="component" value="Unassembled WGS sequence"/>
</dbReference>
<comment type="caution">
    <text evidence="1">The sequence shown here is derived from an EMBL/GenBank/DDBJ whole genome shotgun (WGS) entry which is preliminary data.</text>
</comment>
<keyword evidence="2" id="KW-1185">Reference proteome</keyword>
<evidence type="ECO:0000313" key="1">
    <source>
        <dbReference type="EMBL" id="GAA1813262.1"/>
    </source>
</evidence>
<evidence type="ECO:0000313" key="2">
    <source>
        <dbReference type="Proteomes" id="UP001500218"/>
    </source>
</evidence>
<protein>
    <submittedName>
        <fullName evidence="1">Uncharacterized protein</fullName>
    </submittedName>
</protein>
<organism evidence="1 2">
    <name type="scientific">Luedemannella flava</name>
    <dbReference type="NCBI Taxonomy" id="349316"/>
    <lineage>
        <taxon>Bacteria</taxon>
        <taxon>Bacillati</taxon>
        <taxon>Actinomycetota</taxon>
        <taxon>Actinomycetes</taxon>
        <taxon>Micromonosporales</taxon>
        <taxon>Micromonosporaceae</taxon>
        <taxon>Luedemannella</taxon>
    </lineage>
</organism>